<accession>A0AAW0CAY5</accession>
<evidence type="ECO:0000313" key="2">
    <source>
        <dbReference type="Proteomes" id="UP001362999"/>
    </source>
</evidence>
<dbReference type="AlphaFoldDB" id="A0AAW0CAY5"/>
<dbReference type="Proteomes" id="UP001362999">
    <property type="component" value="Unassembled WGS sequence"/>
</dbReference>
<name>A0AAW0CAY5_9AGAR</name>
<keyword evidence="2" id="KW-1185">Reference proteome</keyword>
<feature type="non-terminal residue" evidence="1">
    <location>
        <position position="329"/>
    </location>
</feature>
<proteinExistence type="predicted"/>
<comment type="caution">
    <text evidence="1">The sequence shown here is derived from an EMBL/GenBank/DDBJ whole genome shotgun (WGS) entry which is preliminary data.</text>
</comment>
<sequence length="329" mass="37738">MAVDAETSREPHRLEDLWFDDGNLVIQAQSTLYRVYRGFLSSRSTVFEDMLAFPQPPDAELVEGCPLVRLPDPENEVTPFLKAIFLPEFFMPYPARTKYVDLFGCLRLSNKYQVDYLRTRSLVHLSSAYPMDLQHADRTYYEKASGGGASWPTFNQPMPQMIQTILLARVVGATWILPWAFYDLSVYIGMRYAAILPPVTPKPLPSMQATFMRGHQQQIEATSADILGCLYRQVVGCQTLEQCYQVRLEALESAWIRLRNYPSLPLHIWDNNYWESVAHHLCATCLTGSKNALENARKNFFRNLPSMYECPSWEELKQMRTAAIGANPF</sequence>
<gene>
    <name evidence="1" type="ORF">R3P38DRAFT_2910329</name>
</gene>
<reference evidence="1 2" key="1">
    <citation type="journal article" date="2024" name="J Genomics">
        <title>Draft genome sequencing and assembly of Favolaschia claudopus CIRM-BRFM 2984 isolated from oak limbs.</title>
        <authorList>
            <person name="Navarro D."/>
            <person name="Drula E."/>
            <person name="Chaduli D."/>
            <person name="Cazenave R."/>
            <person name="Ahrendt S."/>
            <person name="Wang J."/>
            <person name="Lipzen A."/>
            <person name="Daum C."/>
            <person name="Barry K."/>
            <person name="Grigoriev I.V."/>
            <person name="Favel A."/>
            <person name="Rosso M.N."/>
            <person name="Martin F."/>
        </authorList>
    </citation>
    <scope>NUCLEOTIDE SEQUENCE [LARGE SCALE GENOMIC DNA]</scope>
    <source>
        <strain evidence="1 2">CIRM-BRFM 2984</strain>
    </source>
</reference>
<protein>
    <submittedName>
        <fullName evidence="1">BTB domain-containing protein</fullName>
    </submittedName>
</protein>
<dbReference type="EMBL" id="JAWWNJ010000019">
    <property type="protein sequence ID" value="KAK7036043.1"/>
    <property type="molecule type" value="Genomic_DNA"/>
</dbReference>
<organism evidence="1 2">
    <name type="scientific">Favolaschia claudopus</name>
    <dbReference type="NCBI Taxonomy" id="2862362"/>
    <lineage>
        <taxon>Eukaryota</taxon>
        <taxon>Fungi</taxon>
        <taxon>Dikarya</taxon>
        <taxon>Basidiomycota</taxon>
        <taxon>Agaricomycotina</taxon>
        <taxon>Agaricomycetes</taxon>
        <taxon>Agaricomycetidae</taxon>
        <taxon>Agaricales</taxon>
        <taxon>Marasmiineae</taxon>
        <taxon>Mycenaceae</taxon>
        <taxon>Favolaschia</taxon>
    </lineage>
</organism>
<evidence type="ECO:0000313" key="1">
    <source>
        <dbReference type="EMBL" id="KAK7036043.1"/>
    </source>
</evidence>